<dbReference type="Gene3D" id="1.20.1090.10">
    <property type="entry name" value="Dehydroquinate synthase-like - alpha domain"/>
    <property type="match status" value="1"/>
</dbReference>
<protein>
    <recommendedName>
        <fullName evidence="11">Alcohol dehydrogenase iron-type/glycerol dehydrogenase GldA domain-containing protein</fullName>
    </recommendedName>
</protein>
<dbReference type="PANTHER" id="PTHR43616:SF5">
    <property type="entry name" value="GLYCEROL DEHYDROGENASE 1"/>
    <property type="match status" value="1"/>
</dbReference>
<evidence type="ECO:0000256" key="4">
    <source>
        <dbReference type="ARBA" id="ARBA00022857"/>
    </source>
</evidence>
<gene>
    <name evidence="10" type="ORF">LCGC14_2771860</name>
</gene>
<dbReference type="Gene3D" id="3.40.50.1970">
    <property type="match status" value="1"/>
</dbReference>
<evidence type="ECO:0000256" key="9">
    <source>
        <dbReference type="ARBA" id="ARBA00023264"/>
    </source>
</evidence>
<dbReference type="PANTHER" id="PTHR43616">
    <property type="entry name" value="GLYCEROL DEHYDROGENASE"/>
    <property type="match status" value="1"/>
</dbReference>
<evidence type="ECO:0000313" key="10">
    <source>
        <dbReference type="EMBL" id="KKK85580.1"/>
    </source>
</evidence>
<dbReference type="AlphaFoldDB" id="A0A0F8ZHR6"/>
<proteinExistence type="predicted"/>
<dbReference type="Pfam" id="PF13685">
    <property type="entry name" value="Fe-ADH_2"/>
    <property type="match status" value="1"/>
</dbReference>
<dbReference type="EMBL" id="LAZR01051242">
    <property type="protein sequence ID" value="KKK85580.1"/>
    <property type="molecule type" value="Genomic_DNA"/>
</dbReference>
<organism evidence="10">
    <name type="scientific">marine sediment metagenome</name>
    <dbReference type="NCBI Taxonomy" id="412755"/>
    <lineage>
        <taxon>unclassified sequences</taxon>
        <taxon>metagenomes</taxon>
        <taxon>ecological metagenomes</taxon>
    </lineage>
</organism>
<keyword evidence="9" id="KW-1208">Phospholipid metabolism</keyword>
<keyword evidence="5" id="KW-0560">Oxidoreductase</keyword>
<feature type="non-terminal residue" evidence="10">
    <location>
        <position position="376"/>
    </location>
</feature>
<evidence type="ECO:0008006" key="11">
    <source>
        <dbReference type="Google" id="ProtNLM"/>
    </source>
</evidence>
<dbReference type="SUPFAM" id="SSF56796">
    <property type="entry name" value="Dehydroquinate synthase-like"/>
    <property type="match status" value="1"/>
</dbReference>
<keyword evidence="1" id="KW-0963">Cytoplasm</keyword>
<evidence type="ECO:0000256" key="6">
    <source>
        <dbReference type="ARBA" id="ARBA00023027"/>
    </source>
</evidence>
<dbReference type="InterPro" id="IPR016205">
    <property type="entry name" value="Glycerol_DH"/>
</dbReference>
<dbReference type="GO" id="GO:0016614">
    <property type="term" value="F:oxidoreductase activity, acting on CH-OH group of donors"/>
    <property type="evidence" value="ECO:0007669"/>
    <property type="project" value="InterPro"/>
</dbReference>
<evidence type="ECO:0000256" key="8">
    <source>
        <dbReference type="ARBA" id="ARBA00023209"/>
    </source>
</evidence>
<evidence type="ECO:0000256" key="3">
    <source>
        <dbReference type="ARBA" id="ARBA00022723"/>
    </source>
</evidence>
<keyword evidence="2" id="KW-0444">Lipid biosynthesis</keyword>
<evidence type="ECO:0000256" key="5">
    <source>
        <dbReference type="ARBA" id="ARBA00023002"/>
    </source>
</evidence>
<evidence type="ECO:0000256" key="1">
    <source>
        <dbReference type="ARBA" id="ARBA00022490"/>
    </source>
</evidence>
<keyword evidence="3" id="KW-0479">Metal-binding</keyword>
<keyword evidence="6" id="KW-0520">NAD</keyword>
<evidence type="ECO:0000256" key="2">
    <source>
        <dbReference type="ARBA" id="ARBA00022516"/>
    </source>
</evidence>
<sequence length="376" mass="40619">MTLRYDPANGEAFWSAISRIPGCPGIGPDMIIEPMIFESGALYKLPEVLCRAGADPEQHLLVVMDPTLMRRGKESLKPLAIQVLKDAGWKPEKLELKPGPGGQLHTDLDQIGTVKARMNSGSAVVSIGSGTVTDITKQACFDFEQKTGSRLTYVACPTANSVGAYTSNVASVFIRGVKRSIPSRLPDALVYDLETLRDAPYAMTVAGAGDMLVGFVTFPDWLIANRLGMDPSYSEFPQTLVGKPDEIFLENAGSIREGSPEGVAVLAKFIAAAVLGISVLHASTPLSGYEHIISHLIDQQAEAQGSPVAMHGTQVILAAMVVGEAYRYFLSDFDPSRVRPDRCYPDENAIKQRIEKTFSHIDPSGGAAAECWSEYR</sequence>
<keyword evidence="7" id="KW-0443">Lipid metabolism</keyword>
<name>A0A0F8ZHR6_9ZZZZ</name>
<dbReference type="InterPro" id="IPR032837">
    <property type="entry name" value="G1PDH"/>
</dbReference>
<keyword evidence="4" id="KW-0521">NADP</keyword>
<reference evidence="10" key="1">
    <citation type="journal article" date="2015" name="Nature">
        <title>Complex archaea that bridge the gap between prokaryotes and eukaryotes.</title>
        <authorList>
            <person name="Spang A."/>
            <person name="Saw J.H."/>
            <person name="Jorgensen S.L."/>
            <person name="Zaremba-Niedzwiedzka K."/>
            <person name="Martijn J."/>
            <person name="Lind A.E."/>
            <person name="van Eijk R."/>
            <person name="Schleper C."/>
            <person name="Guy L."/>
            <person name="Ettema T.J."/>
        </authorList>
    </citation>
    <scope>NUCLEOTIDE SEQUENCE</scope>
</reference>
<dbReference type="GO" id="GO:0046872">
    <property type="term" value="F:metal ion binding"/>
    <property type="evidence" value="ECO:0007669"/>
    <property type="project" value="UniProtKB-KW"/>
</dbReference>
<accession>A0A0F8ZHR6</accession>
<evidence type="ECO:0000256" key="7">
    <source>
        <dbReference type="ARBA" id="ARBA00023098"/>
    </source>
</evidence>
<keyword evidence="8" id="KW-0594">Phospholipid biosynthesis</keyword>
<comment type="caution">
    <text evidence="10">The sequence shown here is derived from an EMBL/GenBank/DDBJ whole genome shotgun (WGS) entry which is preliminary data.</text>
</comment>
<dbReference type="GO" id="GO:0008654">
    <property type="term" value="P:phospholipid biosynthetic process"/>
    <property type="evidence" value="ECO:0007669"/>
    <property type="project" value="UniProtKB-KW"/>
</dbReference>